<accession>C4G8K7</accession>
<name>C4G8K7_9FIRM</name>
<dbReference type="SUPFAM" id="SSF55785">
    <property type="entry name" value="PYP-like sensor domain (PAS domain)"/>
    <property type="match status" value="1"/>
</dbReference>
<evidence type="ECO:0000313" key="1">
    <source>
        <dbReference type="EMBL" id="EEP28954.1"/>
    </source>
</evidence>
<dbReference type="RefSeq" id="WP_006905342.1">
    <property type="nucleotide sequence ID" value="NZ_GG665866.1"/>
</dbReference>
<protein>
    <recommendedName>
        <fullName evidence="3">PAS domain S-box protein</fullName>
    </recommendedName>
</protein>
<evidence type="ECO:0000313" key="2">
    <source>
        <dbReference type="Proteomes" id="UP000003494"/>
    </source>
</evidence>
<dbReference type="Gene3D" id="3.30.450.20">
    <property type="entry name" value="PAS domain"/>
    <property type="match status" value="1"/>
</dbReference>
<comment type="caution">
    <text evidence="1">The sequence shown here is derived from an EMBL/GenBank/DDBJ whole genome shotgun (WGS) entry which is preliminary data.</text>
</comment>
<reference evidence="1" key="1">
    <citation type="submission" date="2009-04" db="EMBL/GenBank/DDBJ databases">
        <authorList>
            <person name="Weinstock G."/>
            <person name="Sodergren E."/>
            <person name="Clifton S."/>
            <person name="Fulton L."/>
            <person name="Fulton B."/>
            <person name="Courtney L."/>
            <person name="Fronick C."/>
            <person name="Harrison M."/>
            <person name="Strong C."/>
            <person name="Farmer C."/>
            <person name="Delahaunty K."/>
            <person name="Markovic C."/>
            <person name="Hall O."/>
            <person name="Minx P."/>
            <person name="Tomlinson C."/>
            <person name="Mitreva M."/>
            <person name="Nelson J."/>
            <person name="Hou S."/>
            <person name="Wollam A."/>
            <person name="Pepin K.H."/>
            <person name="Johnson M."/>
            <person name="Bhonagiri V."/>
            <person name="Nash W.E."/>
            <person name="Warren W."/>
            <person name="Chinwalla A."/>
            <person name="Mardis E.R."/>
            <person name="Wilson R.K."/>
        </authorList>
    </citation>
    <scope>NUCLEOTIDE SEQUENCE [LARGE SCALE GENOMIC DNA]</scope>
    <source>
        <strain evidence="1">DSM 14600</strain>
    </source>
</reference>
<dbReference type="EMBL" id="ACIP02000001">
    <property type="protein sequence ID" value="EEP28954.1"/>
    <property type="molecule type" value="Genomic_DNA"/>
</dbReference>
<sequence length="725" mass="83243">MPDLQGQGQCDQKMKEISGSRSYLFSGDKEEIVDIPDRVNQIKNDPDRVYSIDLSSDLSSDLTSKEKTLDHVRVLEQEEVLARTGIFPEDLAKYQDFLARAGQMPGQMLHLDYRLITDTGQIHYVRESLWTCEREGKIKGEAFITDISDLMRANEDLRFLNETIPCGFLKYTCEKQPRVTYVNRRMLEMMHIDPDDRSLRKEVAPYMNDILLTVPMKERKRFSSYLNLVRRLNSPVAGEMTLLAPDGSRIRVYGWVTRIHLADGTEEFQSVCMDITAQYRRKRKQEDIRYLRALSDVYEEIFKYDLSENTVTCLHSGPGSAFTSFENIAMQTTDAADRWLRQTVAEEDQDAVRSFLLRESREKMLLPGELPPQISFHGRSEGKALYKAIFIKFNEISNFLCVRRSPDEETRASLVSQNERLRKNMKGLIQNFTDGVAAFEVMPNNYVRPLYASENVAEFFGVSEERWMKLVEDGIPLEDLAIYSEASLEDFEKLLEDGEGEFTYFDFNRGEDRRIKAICSQRDKDGKKPRYIMLYRMNEPGRGFAGGRGRAGEDAAPLDRQSANDGTLAIDKGQDREVSEVFIRTFGYFDVFVGGKPIAFRNKKSKELLALLVDRRGGFISSDEAVSFLWEDEFVTAVTLSRYRKVALRLKNLLEEYGIADIVESVDGKRRIVPERVSCDLYEYLEGEQEHKSLFTGSYLSNYSWGEATLAGLLAQRSEIGDIFV</sequence>
<gene>
    <name evidence="1" type="ORF">GCWU000342_00303</name>
</gene>
<dbReference type="HOGENOM" id="CLU_381678_0_0_9"/>
<dbReference type="STRING" id="626523.GCWU000342_00303"/>
<proteinExistence type="predicted"/>
<keyword evidence="2" id="KW-1185">Reference proteome</keyword>
<dbReference type="InterPro" id="IPR035965">
    <property type="entry name" value="PAS-like_dom_sf"/>
</dbReference>
<organism evidence="1 2">
    <name type="scientific">Shuttleworthella satelles DSM 14600</name>
    <dbReference type="NCBI Taxonomy" id="626523"/>
    <lineage>
        <taxon>Bacteria</taxon>
        <taxon>Bacillati</taxon>
        <taxon>Bacillota</taxon>
        <taxon>Clostridia</taxon>
        <taxon>Lachnospirales</taxon>
        <taxon>Lachnospiraceae</taxon>
        <taxon>Shuttleworthella</taxon>
    </lineage>
</organism>
<dbReference type="eggNOG" id="COG3947">
    <property type="taxonomic scope" value="Bacteria"/>
</dbReference>
<dbReference type="InterPro" id="IPR036388">
    <property type="entry name" value="WH-like_DNA-bd_sf"/>
</dbReference>
<dbReference type="AlphaFoldDB" id="C4G8K7"/>
<evidence type="ECO:0008006" key="3">
    <source>
        <dbReference type="Google" id="ProtNLM"/>
    </source>
</evidence>
<dbReference type="Gene3D" id="1.10.10.10">
    <property type="entry name" value="Winged helix-like DNA-binding domain superfamily/Winged helix DNA-binding domain"/>
    <property type="match status" value="1"/>
</dbReference>
<dbReference type="InterPro" id="IPR000014">
    <property type="entry name" value="PAS"/>
</dbReference>
<dbReference type="Proteomes" id="UP000003494">
    <property type="component" value="Unassembled WGS sequence"/>
</dbReference>
<dbReference type="CDD" id="cd00130">
    <property type="entry name" value="PAS"/>
    <property type="match status" value="1"/>
</dbReference>